<dbReference type="AlphaFoldDB" id="A0AAX6REI7"/>
<accession>A0AAX6REI7</accession>
<protein>
    <submittedName>
        <fullName evidence="2">Uncharacterized protein LOC110344895 isoform X2</fullName>
    </submittedName>
</protein>
<dbReference type="RefSeq" id="XP_021096132.1">
    <property type="nucleotide sequence ID" value="XM_021240473.1"/>
</dbReference>
<evidence type="ECO:0000313" key="1">
    <source>
        <dbReference type="Proteomes" id="UP000694906"/>
    </source>
</evidence>
<sequence>MLGRVGPGLGAMPRFPSAATAPQPRRRLRGLARLAVAMATSACRAFSRCDQARNRLEPAVLTVSCRKETLLAVGSGFPATLLTPSASGAVGLQALSRPGPRPASCVLASRSLQT</sequence>
<reference evidence="2" key="1">
    <citation type="submission" date="2025-08" db="UniProtKB">
        <authorList>
            <consortium name="RefSeq"/>
        </authorList>
    </citation>
    <scope>IDENTIFICATION</scope>
</reference>
<keyword evidence="1" id="KW-1185">Reference proteome</keyword>
<gene>
    <name evidence="2" type="primary">LOC110344895</name>
</gene>
<organism evidence="1 2">
    <name type="scientific">Heterocephalus glaber</name>
    <name type="common">Naked mole rat</name>
    <dbReference type="NCBI Taxonomy" id="10181"/>
    <lineage>
        <taxon>Eukaryota</taxon>
        <taxon>Metazoa</taxon>
        <taxon>Chordata</taxon>
        <taxon>Craniata</taxon>
        <taxon>Vertebrata</taxon>
        <taxon>Euteleostomi</taxon>
        <taxon>Mammalia</taxon>
        <taxon>Eutheria</taxon>
        <taxon>Euarchontoglires</taxon>
        <taxon>Glires</taxon>
        <taxon>Rodentia</taxon>
        <taxon>Hystricomorpha</taxon>
        <taxon>Bathyergidae</taxon>
        <taxon>Heterocephalus</taxon>
    </lineage>
</organism>
<dbReference type="Proteomes" id="UP000694906">
    <property type="component" value="Unplaced"/>
</dbReference>
<evidence type="ECO:0000313" key="2">
    <source>
        <dbReference type="RefSeq" id="XP_021096132.1"/>
    </source>
</evidence>
<proteinExistence type="predicted"/>
<dbReference type="GeneID" id="110344895"/>
<name>A0AAX6REI7_HETGA</name>